<keyword evidence="2" id="KW-0812">Transmembrane</keyword>
<reference evidence="3 4" key="1">
    <citation type="journal article" date="2021" name="Elife">
        <title>Chloroplast acquisition without the gene transfer in kleptoplastic sea slugs, Plakobranchus ocellatus.</title>
        <authorList>
            <person name="Maeda T."/>
            <person name="Takahashi S."/>
            <person name="Yoshida T."/>
            <person name="Shimamura S."/>
            <person name="Takaki Y."/>
            <person name="Nagai Y."/>
            <person name="Toyoda A."/>
            <person name="Suzuki Y."/>
            <person name="Arimoto A."/>
            <person name="Ishii H."/>
            <person name="Satoh N."/>
            <person name="Nishiyama T."/>
            <person name="Hasebe M."/>
            <person name="Maruyama T."/>
            <person name="Minagawa J."/>
            <person name="Obokata J."/>
            <person name="Shigenobu S."/>
        </authorList>
    </citation>
    <scope>NUCLEOTIDE SEQUENCE [LARGE SCALE GENOMIC DNA]</scope>
</reference>
<protein>
    <submittedName>
        <fullName evidence="3">Protein dd3-3-like</fullName>
    </submittedName>
</protein>
<name>A0AAV4A154_9GAST</name>
<keyword evidence="2" id="KW-1133">Transmembrane helix</keyword>
<proteinExistence type="predicted"/>
<evidence type="ECO:0000256" key="2">
    <source>
        <dbReference type="SAM" id="Phobius"/>
    </source>
</evidence>
<evidence type="ECO:0000313" key="3">
    <source>
        <dbReference type="EMBL" id="GFO01896.1"/>
    </source>
</evidence>
<feature type="region of interest" description="Disordered" evidence="1">
    <location>
        <begin position="182"/>
        <end position="206"/>
    </location>
</feature>
<accession>A0AAV4A154</accession>
<feature type="transmembrane region" description="Helical" evidence="2">
    <location>
        <begin position="886"/>
        <end position="911"/>
    </location>
</feature>
<evidence type="ECO:0000313" key="4">
    <source>
        <dbReference type="Proteomes" id="UP000735302"/>
    </source>
</evidence>
<dbReference type="PANTHER" id="PTHR35170:SF1">
    <property type="entry name" value="PROTEIN DD3-3"/>
    <property type="match status" value="1"/>
</dbReference>
<gene>
    <name evidence="3" type="ORF">PoB_002840100</name>
</gene>
<dbReference type="AlphaFoldDB" id="A0AAV4A154"/>
<dbReference type="Proteomes" id="UP000735302">
    <property type="component" value="Unassembled WGS sequence"/>
</dbReference>
<evidence type="ECO:0000256" key="1">
    <source>
        <dbReference type="SAM" id="MobiDB-lite"/>
    </source>
</evidence>
<feature type="region of interest" description="Disordered" evidence="1">
    <location>
        <begin position="410"/>
        <end position="433"/>
    </location>
</feature>
<keyword evidence="2" id="KW-0472">Membrane</keyword>
<organism evidence="3 4">
    <name type="scientific">Plakobranchus ocellatus</name>
    <dbReference type="NCBI Taxonomy" id="259542"/>
    <lineage>
        <taxon>Eukaryota</taxon>
        <taxon>Metazoa</taxon>
        <taxon>Spiralia</taxon>
        <taxon>Lophotrochozoa</taxon>
        <taxon>Mollusca</taxon>
        <taxon>Gastropoda</taxon>
        <taxon>Heterobranchia</taxon>
        <taxon>Euthyneura</taxon>
        <taxon>Panpulmonata</taxon>
        <taxon>Sacoglossa</taxon>
        <taxon>Placobranchoidea</taxon>
        <taxon>Plakobranchidae</taxon>
        <taxon>Plakobranchus</taxon>
    </lineage>
</organism>
<dbReference type="PANTHER" id="PTHR35170">
    <property type="entry name" value="PROTEIN DD3-3"/>
    <property type="match status" value="1"/>
</dbReference>
<feature type="compositionally biased region" description="Polar residues" evidence="1">
    <location>
        <begin position="309"/>
        <end position="322"/>
    </location>
</feature>
<dbReference type="EMBL" id="BLXT01003551">
    <property type="protein sequence ID" value="GFO01896.1"/>
    <property type="molecule type" value="Genomic_DNA"/>
</dbReference>
<feature type="compositionally biased region" description="Polar residues" evidence="1">
    <location>
        <begin position="194"/>
        <end position="206"/>
    </location>
</feature>
<comment type="caution">
    <text evidence="3">The sequence shown here is derived from an EMBL/GenBank/DDBJ whole genome shotgun (WGS) entry which is preliminary data.</text>
</comment>
<sequence>MDRRTSLFSAHRRTLMVFQEPKLRRQETKPQQISGFQALRQARAPVAGLEPATEWSLQISGRTRKPLCYRRPPSVCGGEVRDVVGGDIEAKIYIRTSRSDSTSYHFTFEFSPGPRPTTQRSAYTGAIRGFPYDLRQQKRLSMIKQRFEITMNFRKSITKQACMFLTLFTLVAGDVYLHNPRGSNNRLDERSRNRANANSLFDSQNNDRGGYNVGSLFYYQGSELPIEWTNQHSCHNQNNHCELVLQYMCHDNVRDGTTTQTIPTNRAQCEGYDCSTDRRYRMHEDYNYYMHCSMRSRNKGLFTADQQMRNRNTARSTRQNPKGTRRGYECPEERDYYPYWHPTPWVDIAVLTNNVRRCHYYQEESENVKPRWACMFPAAVMERAKGKILLPITKEECEKYELPKSVSLEGMGGSRKPEWRQFPSHNVPPPECRETEWTRDNHLGNTIGGHPPMFNWTIPKHIQHENCVIRIRYNISTSDYAPWDTDSSHSADPRNLGAGSKINLAEKFGFPNEENAKARGFIVKNNPVVKLFDGVDLDLRMAINTAQFGRVFQDRSHTFAVRPVPEDLEIEAGAAIRNLNVRGKRGNIVQVYPAVEYDFVPNVLEMTVGDFVHTQWTGSNTNPNNNDGQGLAGSDRNNIVLLKSQVYSEGDGQTNYAGGKFGHFGVNHPMDAANSTFLGLSKEDAITLAYSDPGQFRGEVSELDDAGTYFNLPPRKVTQQGTYHYMSTRNNNFSNRDQKGQVIVSINQHVMAAIGWLGGNVTLGDGLARLTVNEGTFDDLKKVRLEKWSTTEGEKAMKAADRYLDEGDGYASDFFLVTPEDLVEADQQGKTFTFEMQVSDSDDVEVYHATHDLAVWSRADADIGGGMARVQAQRGGIFVARSHSKVAMIVGVTIACVVVVALIIGGSIFYFRRNPSKWQAVKTTCSKAELSMHSKV</sequence>
<keyword evidence="4" id="KW-1185">Reference proteome</keyword>
<feature type="region of interest" description="Disordered" evidence="1">
    <location>
        <begin position="309"/>
        <end position="328"/>
    </location>
</feature>
<dbReference type="InterPro" id="IPR053320">
    <property type="entry name" value="Protein_DD3-3_O-glyco"/>
</dbReference>